<proteinExistence type="predicted"/>
<dbReference type="GO" id="GO:0005886">
    <property type="term" value="C:plasma membrane"/>
    <property type="evidence" value="ECO:0007669"/>
    <property type="project" value="TreeGrafter"/>
</dbReference>
<dbReference type="OrthoDB" id="9782395at2"/>
<evidence type="ECO:0000259" key="2">
    <source>
        <dbReference type="Pfam" id="PF02698"/>
    </source>
</evidence>
<evidence type="ECO:0000313" key="4">
    <source>
        <dbReference type="Proteomes" id="UP000182409"/>
    </source>
</evidence>
<gene>
    <name evidence="3" type="ORF">SAMN05443244_3827</name>
</gene>
<dbReference type="PANTHER" id="PTHR30336:SF20">
    <property type="entry name" value="DUF218 DOMAIN-CONTAINING PROTEIN"/>
    <property type="match status" value="1"/>
</dbReference>
<dbReference type="Gene3D" id="3.40.50.620">
    <property type="entry name" value="HUPs"/>
    <property type="match status" value="1"/>
</dbReference>
<accession>A0A1H4TQG8</accession>
<evidence type="ECO:0000256" key="1">
    <source>
        <dbReference type="SAM" id="Phobius"/>
    </source>
</evidence>
<dbReference type="InterPro" id="IPR014729">
    <property type="entry name" value="Rossmann-like_a/b/a_fold"/>
</dbReference>
<keyword evidence="1" id="KW-1133">Transmembrane helix</keyword>
<dbReference type="InterPro" id="IPR003848">
    <property type="entry name" value="DUF218"/>
</dbReference>
<reference evidence="3 4" key="1">
    <citation type="submission" date="2016-10" db="EMBL/GenBank/DDBJ databases">
        <authorList>
            <person name="de Groot N.N."/>
        </authorList>
    </citation>
    <scope>NUCLEOTIDE SEQUENCE [LARGE SCALE GENOMIC DNA]</scope>
    <source>
        <strain evidence="3 4">AB35.6</strain>
    </source>
</reference>
<keyword evidence="1" id="KW-0472">Membrane</keyword>
<evidence type="ECO:0000313" key="3">
    <source>
        <dbReference type="EMBL" id="SEC58649.1"/>
    </source>
</evidence>
<protein>
    <submittedName>
        <fullName evidence="3">Uncharacterized SAM-binding protein YcdF, DUF218 family</fullName>
    </submittedName>
</protein>
<name>A0A1H4TQG8_9BACT</name>
<dbReference type="AlphaFoldDB" id="A0A1H4TQG8"/>
<dbReference type="PANTHER" id="PTHR30336">
    <property type="entry name" value="INNER MEMBRANE PROTEIN, PROBABLE PERMEASE"/>
    <property type="match status" value="1"/>
</dbReference>
<organism evidence="3 4">
    <name type="scientific">Terriglobus roseus</name>
    <dbReference type="NCBI Taxonomy" id="392734"/>
    <lineage>
        <taxon>Bacteria</taxon>
        <taxon>Pseudomonadati</taxon>
        <taxon>Acidobacteriota</taxon>
        <taxon>Terriglobia</taxon>
        <taxon>Terriglobales</taxon>
        <taxon>Acidobacteriaceae</taxon>
        <taxon>Terriglobus</taxon>
    </lineage>
</organism>
<keyword evidence="1" id="KW-0812">Transmembrane</keyword>
<dbReference type="Pfam" id="PF02698">
    <property type="entry name" value="DUF218"/>
    <property type="match status" value="1"/>
</dbReference>
<dbReference type="EMBL" id="FNSD01000001">
    <property type="protein sequence ID" value="SEC58649.1"/>
    <property type="molecule type" value="Genomic_DNA"/>
</dbReference>
<feature type="transmembrane region" description="Helical" evidence="1">
    <location>
        <begin position="20"/>
        <end position="38"/>
    </location>
</feature>
<dbReference type="InterPro" id="IPR051599">
    <property type="entry name" value="Cell_Envelope_Assoc"/>
</dbReference>
<sequence>MAARSRKRRSREGHPFRTLFVVLVLVAGVWFASLYLRIDRVAREDQAQPSDAIAVFGAAQYVGHPSPVFHARLDKVVSLYRRDMAPVIITLGGSADGRSGQTEGGVGRDYLLAQGVPYDSIIAETESISTEQQAEILSDIARQRGWKRVIVVSDGTHLFRIRALCRRQGLNVLTSPRAPFGNLSGWGHFQRVAHEMLSYTFLRMHVEAGWAKRWMEGKEEL</sequence>
<dbReference type="Proteomes" id="UP000182409">
    <property type="component" value="Unassembled WGS sequence"/>
</dbReference>
<dbReference type="CDD" id="cd06259">
    <property type="entry name" value="YdcF-like"/>
    <property type="match status" value="1"/>
</dbReference>
<feature type="domain" description="DUF218" evidence="2">
    <location>
        <begin position="51"/>
        <end position="197"/>
    </location>
</feature>